<dbReference type="GO" id="GO:0042803">
    <property type="term" value="F:protein homodimerization activity"/>
    <property type="evidence" value="ECO:0007669"/>
    <property type="project" value="InterPro"/>
</dbReference>
<sequence length="273" mass="30401">MSPGDIAAKAGAWFHRAVILRLLTLIHTASGRALRNRLDMEWKTRALADFSDWLDGLDQAPPEFLPQDPADPSETDNRSAPQDTGSLDGPDLYTLLSEFISLKKQVQIQTREQSRNLQGLKDFNTFAGEGRQILDDLARQVSRMGAMEDKLREETTADILQAFLDIRDSLVRGTAARTRVTAPFVRQKKMHALLDGYQIALNKFDQALLRLETTPIPTTGRPFDPDTMAAVDTCHVPDMPQGVITQEISGGFVRRGKVLRHARVVVNTPGKEN</sequence>
<feature type="region of interest" description="Disordered" evidence="2">
    <location>
        <begin position="58"/>
        <end position="88"/>
    </location>
</feature>
<dbReference type="GO" id="GO:0006457">
    <property type="term" value="P:protein folding"/>
    <property type="evidence" value="ECO:0007669"/>
    <property type="project" value="InterPro"/>
</dbReference>
<evidence type="ECO:0000313" key="3">
    <source>
        <dbReference type="EMBL" id="MBG0779052.1"/>
    </source>
</evidence>
<dbReference type="SUPFAM" id="SSF51064">
    <property type="entry name" value="Head domain of nucleotide exchange factor GrpE"/>
    <property type="match status" value="1"/>
</dbReference>
<dbReference type="Pfam" id="PF01025">
    <property type="entry name" value="GrpE"/>
    <property type="match status" value="1"/>
</dbReference>
<evidence type="ECO:0000256" key="2">
    <source>
        <dbReference type="SAM" id="MobiDB-lite"/>
    </source>
</evidence>
<protein>
    <submittedName>
        <fullName evidence="3">Nucleotide exchange factor GrpE</fullName>
    </submittedName>
</protein>
<dbReference type="EMBL" id="JACCQK010000188">
    <property type="protein sequence ID" value="MBG0779052.1"/>
    <property type="molecule type" value="Genomic_DNA"/>
</dbReference>
<gene>
    <name evidence="3" type="primary">grpE</name>
    <name evidence="3" type="ORF">H0S81_03910</name>
</gene>
<proteinExistence type="predicted"/>
<name>A0A931CPZ3_9BACT</name>
<dbReference type="GO" id="GO:0051087">
    <property type="term" value="F:protein-folding chaperone binding"/>
    <property type="evidence" value="ECO:0007669"/>
    <property type="project" value="InterPro"/>
</dbReference>
<evidence type="ECO:0000313" key="4">
    <source>
        <dbReference type="Proteomes" id="UP000706172"/>
    </source>
</evidence>
<reference evidence="3" key="1">
    <citation type="submission" date="2020-07" db="EMBL/GenBank/DDBJ databases">
        <title>Severe corrosion of carbon steel in oil field produced water can be linked to methanogenic archaea containing a special type of NiFe hydrogenase.</title>
        <authorList>
            <person name="Lahme S."/>
            <person name="Mand J."/>
            <person name="Longwell J."/>
            <person name="Smith R."/>
            <person name="Enning D."/>
        </authorList>
    </citation>
    <scope>NUCLEOTIDE SEQUENCE</scope>
    <source>
        <strain evidence="3">MIC098Bin6</strain>
    </source>
</reference>
<comment type="caution">
    <text evidence="3">The sequence shown here is derived from an EMBL/GenBank/DDBJ whole genome shotgun (WGS) entry which is preliminary data.</text>
</comment>
<dbReference type="Proteomes" id="UP000706172">
    <property type="component" value="Unassembled WGS sequence"/>
</dbReference>
<evidence type="ECO:0000256" key="1">
    <source>
        <dbReference type="ARBA" id="ARBA00023186"/>
    </source>
</evidence>
<dbReference type="Gene3D" id="2.30.22.10">
    <property type="entry name" value="Head domain of nucleotide exchange factor GrpE"/>
    <property type="match status" value="1"/>
</dbReference>
<dbReference type="AlphaFoldDB" id="A0A931CPZ3"/>
<dbReference type="GO" id="GO:0000774">
    <property type="term" value="F:adenyl-nucleotide exchange factor activity"/>
    <property type="evidence" value="ECO:0007669"/>
    <property type="project" value="InterPro"/>
</dbReference>
<dbReference type="InterPro" id="IPR009012">
    <property type="entry name" value="GrpE_head"/>
</dbReference>
<keyword evidence="1" id="KW-0143">Chaperone</keyword>
<accession>A0A931CPZ3</accession>
<dbReference type="InterPro" id="IPR000740">
    <property type="entry name" value="GrpE"/>
</dbReference>
<dbReference type="PROSITE" id="PS01071">
    <property type="entry name" value="GRPE"/>
    <property type="match status" value="1"/>
</dbReference>
<organism evidence="3 4">
    <name type="scientific">Desulfotignum balticum</name>
    <dbReference type="NCBI Taxonomy" id="115781"/>
    <lineage>
        <taxon>Bacteria</taxon>
        <taxon>Pseudomonadati</taxon>
        <taxon>Thermodesulfobacteriota</taxon>
        <taxon>Desulfobacteria</taxon>
        <taxon>Desulfobacterales</taxon>
        <taxon>Desulfobacteraceae</taxon>
        <taxon>Desulfotignum</taxon>
    </lineage>
</organism>